<dbReference type="Pfam" id="PF13477">
    <property type="entry name" value="Glyco_trans_4_2"/>
    <property type="match status" value="1"/>
</dbReference>
<dbReference type="Pfam" id="PF00534">
    <property type="entry name" value="Glycos_transf_1"/>
    <property type="match status" value="1"/>
</dbReference>
<protein>
    <submittedName>
        <fullName evidence="3">Glycosyltransferase family 1 protein</fullName>
    </submittedName>
</protein>
<dbReference type="PANTHER" id="PTHR12526">
    <property type="entry name" value="GLYCOSYLTRANSFERASE"/>
    <property type="match status" value="1"/>
</dbReference>
<feature type="domain" description="Glycosyl transferase family 1" evidence="1">
    <location>
        <begin position="188"/>
        <end position="354"/>
    </location>
</feature>
<dbReference type="CDD" id="cd03808">
    <property type="entry name" value="GT4_CapM-like"/>
    <property type="match status" value="1"/>
</dbReference>
<dbReference type="EMBL" id="MUKV01000015">
    <property type="protein sequence ID" value="OQS38633.1"/>
    <property type="molecule type" value="Genomic_DNA"/>
</dbReference>
<dbReference type="Proteomes" id="UP000192721">
    <property type="component" value="Unassembled WGS sequence"/>
</dbReference>
<comment type="caution">
    <text evidence="3">The sequence shown here is derived from an EMBL/GenBank/DDBJ whole genome shotgun (WGS) entry which is preliminary data.</text>
</comment>
<accession>A0A1W0CVC2</accession>
<dbReference type="PANTHER" id="PTHR12526:SF638">
    <property type="entry name" value="SPORE COAT PROTEIN SA"/>
    <property type="match status" value="1"/>
</dbReference>
<name>A0A1W0CVC2_9NEIS</name>
<evidence type="ECO:0000313" key="4">
    <source>
        <dbReference type="Proteomes" id="UP000192721"/>
    </source>
</evidence>
<dbReference type="AlphaFoldDB" id="A0A1W0CVC2"/>
<keyword evidence="3" id="KW-0808">Transferase</keyword>
<sequence>MKKKLLLVVNVDWFFLSHRLPIALEAQKQDYEVHVAIGLTDKLETLESYGFIVHPLDMQRGSTHVTGMLCSVLQIYRVMKAVKPDLVHLVTIKPVLLGGLAARLAKVPAVVAAISGMGFVFLDAGIKADLRRLIVGRFYAIALGHKNLKAIFQNKDDQANVCRMSGLGSDSVELIRGSGVDLELYRVKELPGGAPIVILAARLLKDKGVQEFVEAARLLSRSEYAPKHGVRCVLVGEPDPENPSSVTLETLELWREEGVVEIWGGRSDMVDVLASATVVVLPSYREGLPKVLIEAAACGRAIVTSDVPGCRDAIEPDVTGILVPARKVEPLAKAIQYLLDRPPLCAEMGAAGRRLAEQAFDVRSVVKEHMRIYHELAGKGAQ</sequence>
<dbReference type="RefSeq" id="WP_081555713.1">
    <property type="nucleotide sequence ID" value="NZ_MUKV01000015.1"/>
</dbReference>
<reference evidence="3 4" key="1">
    <citation type="submission" date="2017-02" db="EMBL/GenBank/DDBJ databases">
        <title>Chromobacterium haemolyticum H5244.</title>
        <authorList>
            <person name="Gulvik C.A."/>
        </authorList>
    </citation>
    <scope>NUCLEOTIDE SEQUENCE [LARGE SCALE GENOMIC DNA]</scope>
    <source>
        <strain evidence="3 4">H5244</strain>
    </source>
</reference>
<dbReference type="SUPFAM" id="SSF53756">
    <property type="entry name" value="UDP-Glycosyltransferase/glycogen phosphorylase"/>
    <property type="match status" value="1"/>
</dbReference>
<proteinExistence type="predicted"/>
<dbReference type="InterPro" id="IPR028098">
    <property type="entry name" value="Glyco_trans_4-like_N"/>
</dbReference>
<evidence type="ECO:0000259" key="1">
    <source>
        <dbReference type="Pfam" id="PF00534"/>
    </source>
</evidence>
<gene>
    <name evidence="3" type="ORF">B0T45_12700</name>
</gene>
<organism evidence="3 4">
    <name type="scientific">Chromobacterium haemolyticum</name>
    <dbReference type="NCBI Taxonomy" id="394935"/>
    <lineage>
        <taxon>Bacteria</taxon>
        <taxon>Pseudomonadati</taxon>
        <taxon>Pseudomonadota</taxon>
        <taxon>Betaproteobacteria</taxon>
        <taxon>Neisseriales</taxon>
        <taxon>Chromobacteriaceae</taxon>
        <taxon>Chromobacterium</taxon>
    </lineage>
</organism>
<evidence type="ECO:0000259" key="2">
    <source>
        <dbReference type="Pfam" id="PF13477"/>
    </source>
</evidence>
<dbReference type="GO" id="GO:0016757">
    <property type="term" value="F:glycosyltransferase activity"/>
    <property type="evidence" value="ECO:0007669"/>
    <property type="project" value="InterPro"/>
</dbReference>
<feature type="domain" description="Glycosyltransferase subfamily 4-like N-terminal" evidence="2">
    <location>
        <begin position="4"/>
        <end position="121"/>
    </location>
</feature>
<dbReference type="InterPro" id="IPR001296">
    <property type="entry name" value="Glyco_trans_1"/>
</dbReference>
<dbReference type="Gene3D" id="3.40.50.2000">
    <property type="entry name" value="Glycogen Phosphorylase B"/>
    <property type="match status" value="2"/>
</dbReference>
<evidence type="ECO:0000313" key="3">
    <source>
        <dbReference type="EMBL" id="OQS38633.1"/>
    </source>
</evidence>